<dbReference type="Proteomes" id="UP000799424">
    <property type="component" value="Unassembled WGS sequence"/>
</dbReference>
<feature type="region of interest" description="Disordered" evidence="1">
    <location>
        <begin position="1"/>
        <end position="37"/>
    </location>
</feature>
<reference evidence="2" key="1">
    <citation type="journal article" date="2020" name="Stud. Mycol.">
        <title>101 Dothideomycetes genomes: a test case for predicting lifestyles and emergence of pathogens.</title>
        <authorList>
            <person name="Haridas S."/>
            <person name="Albert R."/>
            <person name="Binder M."/>
            <person name="Bloem J."/>
            <person name="Labutti K."/>
            <person name="Salamov A."/>
            <person name="Andreopoulos B."/>
            <person name="Baker S."/>
            <person name="Barry K."/>
            <person name="Bills G."/>
            <person name="Bluhm B."/>
            <person name="Cannon C."/>
            <person name="Castanera R."/>
            <person name="Culley D."/>
            <person name="Daum C."/>
            <person name="Ezra D."/>
            <person name="Gonzalez J."/>
            <person name="Henrissat B."/>
            <person name="Kuo A."/>
            <person name="Liang C."/>
            <person name="Lipzen A."/>
            <person name="Lutzoni F."/>
            <person name="Magnuson J."/>
            <person name="Mondo S."/>
            <person name="Nolan M."/>
            <person name="Ohm R."/>
            <person name="Pangilinan J."/>
            <person name="Park H.-J."/>
            <person name="Ramirez L."/>
            <person name="Alfaro M."/>
            <person name="Sun H."/>
            <person name="Tritt A."/>
            <person name="Yoshinaga Y."/>
            <person name="Zwiers L.-H."/>
            <person name="Turgeon B."/>
            <person name="Goodwin S."/>
            <person name="Spatafora J."/>
            <person name="Crous P."/>
            <person name="Grigoriev I."/>
        </authorList>
    </citation>
    <scope>NUCLEOTIDE SEQUENCE</scope>
    <source>
        <strain evidence="2">CBS 113818</strain>
    </source>
</reference>
<evidence type="ECO:0000313" key="3">
    <source>
        <dbReference type="Proteomes" id="UP000799424"/>
    </source>
</evidence>
<dbReference type="EMBL" id="MU006226">
    <property type="protein sequence ID" value="KAF2826333.1"/>
    <property type="molecule type" value="Genomic_DNA"/>
</dbReference>
<feature type="compositionally biased region" description="Polar residues" evidence="1">
    <location>
        <begin position="1"/>
        <end position="12"/>
    </location>
</feature>
<accession>A0A6A6ZZN9</accession>
<name>A0A6A6ZZN9_9PLEO</name>
<protein>
    <submittedName>
        <fullName evidence="2">Uncharacterized protein</fullName>
    </submittedName>
</protein>
<proteinExistence type="predicted"/>
<keyword evidence="3" id="KW-1185">Reference proteome</keyword>
<evidence type="ECO:0000313" key="2">
    <source>
        <dbReference type="EMBL" id="KAF2826333.1"/>
    </source>
</evidence>
<dbReference type="AlphaFoldDB" id="A0A6A6ZZN9"/>
<organism evidence="2 3">
    <name type="scientific">Ophiobolus disseminans</name>
    <dbReference type="NCBI Taxonomy" id="1469910"/>
    <lineage>
        <taxon>Eukaryota</taxon>
        <taxon>Fungi</taxon>
        <taxon>Dikarya</taxon>
        <taxon>Ascomycota</taxon>
        <taxon>Pezizomycotina</taxon>
        <taxon>Dothideomycetes</taxon>
        <taxon>Pleosporomycetidae</taxon>
        <taxon>Pleosporales</taxon>
        <taxon>Pleosporineae</taxon>
        <taxon>Phaeosphaeriaceae</taxon>
        <taxon>Ophiobolus</taxon>
    </lineage>
</organism>
<gene>
    <name evidence="2" type="ORF">CC86DRAFT_28150</name>
</gene>
<sequence length="202" mass="22374">MAPDSSFKQSEQGPPGSETPLVTKTKQQRNKRDGRSRFQFVTATDLSQFKNEQAKKSNQQLLHPSIITALLYTGLKWQHPSAQYEGSDGQIFARSSPHTGASTTQPSNAVLAKVSEYEDTDSHELLVTRLLVQELGRQYQIGESRSVCGIAAVPKPRTKCPPSCAHCHAIFHFRTIRQNVDASDAFRSPYDSELPDSCINLA</sequence>
<evidence type="ECO:0000256" key="1">
    <source>
        <dbReference type="SAM" id="MobiDB-lite"/>
    </source>
</evidence>